<evidence type="ECO:0000313" key="2">
    <source>
        <dbReference type="Proteomes" id="UP000507979"/>
    </source>
</evidence>
<proteinExistence type="predicted"/>
<evidence type="ECO:0008006" key="3">
    <source>
        <dbReference type="Google" id="ProtNLM"/>
    </source>
</evidence>
<dbReference type="AlphaFoldDB" id="A0A6J5HBF8"/>
<gene>
    <name evidence="1" type="ORF">LMG26845_00300</name>
</gene>
<dbReference type="GeneID" id="92896133"/>
<keyword evidence="2" id="KW-1185">Reference proteome</keyword>
<reference evidence="1 2" key="1">
    <citation type="submission" date="2020-04" db="EMBL/GenBank/DDBJ databases">
        <authorList>
            <person name="De Canck E."/>
        </authorList>
    </citation>
    <scope>NUCLEOTIDE SEQUENCE [LARGE SCALE GENOMIC DNA]</scope>
    <source>
        <strain evidence="1 2">LMG 26845</strain>
    </source>
</reference>
<dbReference type="Proteomes" id="UP000507979">
    <property type="component" value="Unassembled WGS sequence"/>
</dbReference>
<protein>
    <recommendedName>
        <fullName evidence="3">Urease</fullName>
    </recommendedName>
</protein>
<name>A0A6J5HBF8_9BURK</name>
<dbReference type="EMBL" id="CADIJR010000001">
    <property type="protein sequence ID" value="CAB3623964.1"/>
    <property type="molecule type" value="Genomic_DNA"/>
</dbReference>
<evidence type="ECO:0000313" key="1">
    <source>
        <dbReference type="EMBL" id="CAB3623964.1"/>
    </source>
</evidence>
<sequence>MLELRPSCEHCDADLPPASADARICSFECTFCVRCADEVLGNVCPNCGGGFAPRPVRPAADWRNGNFLGNYPATTARKHRPADLAAHATLLRRLRDLPAQER</sequence>
<dbReference type="Pfam" id="PF06906">
    <property type="entry name" value="DUF1272"/>
    <property type="match status" value="1"/>
</dbReference>
<dbReference type="RefSeq" id="WP_054433395.1">
    <property type="nucleotide sequence ID" value="NZ_CADIJR010000001.1"/>
</dbReference>
<organism evidence="1 2">
    <name type="scientific">Achromobacter insuavis</name>
    <dbReference type="NCBI Taxonomy" id="1287735"/>
    <lineage>
        <taxon>Bacteria</taxon>
        <taxon>Pseudomonadati</taxon>
        <taxon>Pseudomonadota</taxon>
        <taxon>Betaproteobacteria</taxon>
        <taxon>Burkholderiales</taxon>
        <taxon>Alcaligenaceae</taxon>
        <taxon>Achromobacter</taxon>
    </lineage>
</organism>
<dbReference type="InterPro" id="IPR010696">
    <property type="entry name" value="DUF1272"/>
</dbReference>
<accession>A0A6J5HBF8</accession>